<evidence type="ECO:0000256" key="9">
    <source>
        <dbReference type="ARBA" id="ARBA00022842"/>
    </source>
</evidence>
<comment type="caution">
    <text evidence="15">The sequence shown here is derived from an EMBL/GenBank/DDBJ whole genome shotgun (WGS) entry which is preliminary data.</text>
</comment>
<dbReference type="Pfam" id="PF21999">
    <property type="entry name" value="IMS_HHH_1"/>
    <property type="match status" value="1"/>
</dbReference>
<dbReference type="Proteomes" id="UP001596233">
    <property type="component" value="Unassembled WGS sequence"/>
</dbReference>
<dbReference type="Gene3D" id="3.40.1170.60">
    <property type="match status" value="1"/>
</dbReference>
<keyword evidence="4 13" id="KW-0808">Transferase</keyword>
<evidence type="ECO:0000256" key="8">
    <source>
        <dbReference type="ARBA" id="ARBA00022763"/>
    </source>
</evidence>
<evidence type="ECO:0000256" key="6">
    <source>
        <dbReference type="ARBA" id="ARBA00022705"/>
    </source>
</evidence>
<evidence type="ECO:0000256" key="12">
    <source>
        <dbReference type="ARBA" id="ARBA00049244"/>
    </source>
</evidence>
<evidence type="ECO:0000256" key="13">
    <source>
        <dbReference type="HAMAP-Rule" id="MF_01113"/>
    </source>
</evidence>
<evidence type="ECO:0000256" key="4">
    <source>
        <dbReference type="ARBA" id="ARBA00022679"/>
    </source>
</evidence>
<feature type="site" description="Substrate discrimination" evidence="13">
    <location>
        <position position="19"/>
    </location>
</feature>
<keyword evidence="13" id="KW-0515">Mutator protein</keyword>
<keyword evidence="7 13" id="KW-0479">Metal-binding</keyword>
<dbReference type="InterPro" id="IPR036775">
    <property type="entry name" value="DNA_pol_Y-fam_lit_finger_sf"/>
</dbReference>
<dbReference type="SUPFAM" id="SSF56672">
    <property type="entry name" value="DNA/RNA polymerases"/>
    <property type="match status" value="1"/>
</dbReference>
<feature type="active site" evidence="13">
    <location>
        <position position="111"/>
    </location>
</feature>
<keyword evidence="9 13" id="KW-0460">Magnesium</keyword>
<keyword evidence="8 13" id="KW-0227">DNA damage</keyword>
<dbReference type="SUPFAM" id="SSF100879">
    <property type="entry name" value="Lesion bypass DNA polymerase (Y-family), little finger domain"/>
    <property type="match status" value="1"/>
</dbReference>
<evidence type="ECO:0000256" key="2">
    <source>
        <dbReference type="ARBA" id="ARBA00010945"/>
    </source>
</evidence>
<dbReference type="Gene3D" id="3.30.1490.100">
    <property type="entry name" value="DNA polymerase, Y-family, little finger domain"/>
    <property type="match status" value="1"/>
</dbReference>
<evidence type="ECO:0000256" key="1">
    <source>
        <dbReference type="ARBA" id="ARBA00004496"/>
    </source>
</evidence>
<reference evidence="16" key="1">
    <citation type="journal article" date="2019" name="Int. J. Syst. Evol. Microbiol.">
        <title>The Global Catalogue of Microorganisms (GCM) 10K type strain sequencing project: providing services to taxonomists for standard genome sequencing and annotation.</title>
        <authorList>
            <consortium name="The Broad Institute Genomics Platform"/>
            <consortium name="The Broad Institute Genome Sequencing Center for Infectious Disease"/>
            <person name="Wu L."/>
            <person name="Ma J."/>
        </authorList>
    </citation>
    <scope>NUCLEOTIDE SEQUENCE [LARGE SCALE GENOMIC DNA]</scope>
    <source>
        <strain evidence="16">PCU 280</strain>
    </source>
</reference>
<dbReference type="Gene3D" id="1.10.150.20">
    <property type="entry name" value="5' to 3' exonuclease, C-terminal subdomain"/>
    <property type="match status" value="1"/>
</dbReference>
<evidence type="ECO:0000256" key="10">
    <source>
        <dbReference type="ARBA" id="ARBA00023125"/>
    </source>
</evidence>
<dbReference type="InterPro" id="IPR043128">
    <property type="entry name" value="Rev_trsase/Diguanyl_cyclase"/>
</dbReference>
<dbReference type="PROSITE" id="PS50173">
    <property type="entry name" value="UMUC"/>
    <property type="match status" value="1"/>
</dbReference>
<dbReference type="InterPro" id="IPR043502">
    <property type="entry name" value="DNA/RNA_pol_sf"/>
</dbReference>
<comment type="subcellular location">
    <subcellularLocation>
        <location evidence="1 13">Cytoplasm</location>
    </subcellularLocation>
</comment>
<evidence type="ECO:0000256" key="3">
    <source>
        <dbReference type="ARBA" id="ARBA00022490"/>
    </source>
</evidence>
<dbReference type="RefSeq" id="WP_379230247.1">
    <property type="nucleotide sequence ID" value="NZ_JBHSTE010000001.1"/>
</dbReference>
<evidence type="ECO:0000313" key="15">
    <source>
        <dbReference type="EMBL" id="MFC6331227.1"/>
    </source>
</evidence>
<comment type="function">
    <text evidence="13">Poorly processive, error-prone DNA polymerase involved in untargeted mutagenesis. Copies undamaged DNA at stalled replication forks, which arise in vivo from mismatched or misaligned primer ends. These misaligned primers can be extended by PolIV. Exhibits no 3'-5' exonuclease (proofreading) activity. May be involved in translesional synthesis, in conjunction with the beta clamp from PolIII.</text>
</comment>
<dbReference type="EC" id="2.7.7.7" evidence="13"/>
<feature type="binding site" evidence="13">
    <location>
        <position position="14"/>
    </location>
    <ligand>
        <name>Mg(2+)</name>
        <dbReference type="ChEBI" id="CHEBI:18420"/>
    </ligand>
</feature>
<dbReference type="EMBL" id="JBHSTE010000001">
    <property type="protein sequence ID" value="MFC6331227.1"/>
    <property type="molecule type" value="Genomic_DNA"/>
</dbReference>
<dbReference type="HAMAP" id="MF_01113">
    <property type="entry name" value="DNApol_IV"/>
    <property type="match status" value="1"/>
</dbReference>
<evidence type="ECO:0000256" key="5">
    <source>
        <dbReference type="ARBA" id="ARBA00022695"/>
    </source>
</evidence>
<keyword evidence="10 13" id="KW-0238">DNA-binding</keyword>
<keyword evidence="16" id="KW-1185">Reference proteome</keyword>
<keyword evidence="3 13" id="KW-0963">Cytoplasm</keyword>
<organism evidence="15 16">
    <name type="scientific">Paenibacillus septentrionalis</name>
    <dbReference type="NCBI Taxonomy" id="429342"/>
    <lineage>
        <taxon>Bacteria</taxon>
        <taxon>Bacillati</taxon>
        <taxon>Bacillota</taxon>
        <taxon>Bacilli</taxon>
        <taxon>Bacillales</taxon>
        <taxon>Paenibacillaceae</taxon>
        <taxon>Paenibacillus</taxon>
    </lineage>
</organism>
<dbReference type="GO" id="GO:0003887">
    <property type="term" value="F:DNA-directed DNA polymerase activity"/>
    <property type="evidence" value="ECO:0007669"/>
    <property type="project" value="UniProtKB-EC"/>
</dbReference>
<comment type="subunit">
    <text evidence="13">Monomer.</text>
</comment>
<evidence type="ECO:0000256" key="11">
    <source>
        <dbReference type="ARBA" id="ARBA00023204"/>
    </source>
</evidence>
<keyword evidence="13" id="KW-0239">DNA-directed DNA polymerase</keyword>
<accession>A0ABW1UXR0</accession>
<keyword evidence="5 13" id="KW-0548">Nucleotidyltransferase</keyword>
<comment type="similarity">
    <text evidence="2 13">Belongs to the DNA polymerase type-Y family.</text>
</comment>
<name>A0ABW1UXR0_9BACL</name>
<dbReference type="InterPro" id="IPR022880">
    <property type="entry name" value="DNApol_IV"/>
</dbReference>
<keyword evidence="6 13" id="KW-0235">DNA replication</keyword>
<evidence type="ECO:0000313" key="16">
    <source>
        <dbReference type="Proteomes" id="UP001596233"/>
    </source>
</evidence>
<protein>
    <recommendedName>
        <fullName evidence="13">DNA polymerase IV</fullName>
        <shortName evidence="13">Pol IV</shortName>
        <ecNumber evidence="13">2.7.7.7</ecNumber>
    </recommendedName>
</protein>
<dbReference type="PANTHER" id="PTHR11076">
    <property type="entry name" value="DNA REPAIR POLYMERASE UMUC / TRANSFERASE FAMILY MEMBER"/>
    <property type="match status" value="1"/>
</dbReference>
<comment type="catalytic activity">
    <reaction evidence="12 13">
        <text>DNA(n) + a 2'-deoxyribonucleoside 5'-triphosphate = DNA(n+1) + diphosphate</text>
        <dbReference type="Rhea" id="RHEA:22508"/>
        <dbReference type="Rhea" id="RHEA-COMP:17339"/>
        <dbReference type="Rhea" id="RHEA-COMP:17340"/>
        <dbReference type="ChEBI" id="CHEBI:33019"/>
        <dbReference type="ChEBI" id="CHEBI:61560"/>
        <dbReference type="ChEBI" id="CHEBI:173112"/>
        <dbReference type="EC" id="2.7.7.7"/>
    </reaction>
</comment>
<feature type="domain" description="UmuC" evidence="14">
    <location>
        <begin position="10"/>
        <end position="196"/>
    </location>
</feature>
<dbReference type="InterPro" id="IPR053848">
    <property type="entry name" value="IMS_HHH_1"/>
</dbReference>
<dbReference type="InterPro" id="IPR050116">
    <property type="entry name" value="DNA_polymerase-Y"/>
</dbReference>
<dbReference type="Pfam" id="PF11799">
    <property type="entry name" value="IMS_C"/>
    <property type="match status" value="1"/>
</dbReference>
<gene>
    <name evidence="13" type="primary">dinB</name>
    <name evidence="15" type="ORF">ACFP56_01215</name>
</gene>
<keyword evidence="11 13" id="KW-0234">DNA repair</keyword>
<dbReference type="Pfam" id="PF00817">
    <property type="entry name" value="IMS"/>
    <property type="match status" value="1"/>
</dbReference>
<dbReference type="NCBIfam" id="NF002848">
    <property type="entry name" value="PRK03103.1"/>
    <property type="match status" value="1"/>
</dbReference>
<dbReference type="InterPro" id="IPR001126">
    <property type="entry name" value="UmuC"/>
</dbReference>
<feature type="binding site" evidence="13">
    <location>
        <position position="110"/>
    </location>
    <ligand>
        <name>Mg(2+)</name>
        <dbReference type="ChEBI" id="CHEBI:18420"/>
    </ligand>
</feature>
<dbReference type="Gene3D" id="3.30.70.270">
    <property type="match status" value="1"/>
</dbReference>
<sequence length="415" mass="46270">MMQKKRERVIMLIDCQSFYATVEKVAHPQYKHRPVVVAGDPERRSGIILAACPIAKSYGVTTAEPLGQAMAKCPDLVIVRPRMEEYIRVSLQITSIYNSFTDLVEPYSIDEQHLDVTGTVHLFGGNAAAMAAAIQQRVLRETGVRIRVGIGGNKVLSKMACDLFAKKNESGVFELRTDKLADTLWPLHVSKLFMVGRRMTRHLEAMGVHTIGELAKTPLAVLRRRWGVNGEVLWRIANGIDDSPVSVATHHTQKEIGHHMTLPRDYMSLEELKVPLQELTELVCQRARAKSVMGNVVSVSCRGADFDHPTGFHRQRKLDNATYVAAAMYKTVMELFQAHWDGMPVRSIGVSLGGLVSDQVVQLAWFDPYEEQLALERVTDQIKARYGNTAIMRASSVTHSGQARDRAGKIGGHYK</sequence>
<dbReference type="CDD" id="cd03586">
    <property type="entry name" value="PolY_Pol_IV_kappa"/>
    <property type="match status" value="1"/>
</dbReference>
<proteinExistence type="inferred from homology"/>
<dbReference type="InterPro" id="IPR017961">
    <property type="entry name" value="DNA_pol_Y-fam_little_finger"/>
</dbReference>
<comment type="cofactor">
    <cofactor evidence="13">
        <name>Mg(2+)</name>
        <dbReference type="ChEBI" id="CHEBI:18420"/>
    </cofactor>
    <text evidence="13">Binds 2 magnesium ions per subunit.</text>
</comment>
<evidence type="ECO:0000259" key="14">
    <source>
        <dbReference type="PROSITE" id="PS50173"/>
    </source>
</evidence>
<evidence type="ECO:0000256" key="7">
    <source>
        <dbReference type="ARBA" id="ARBA00022723"/>
    </source>
</evidence>
<dbReference type="PANTHER" id="PTHR11076:SF35">
    <property type="entry name" value="DNA REPAIR PROTEIN HOMOLOG YOBH"/>
    <property type="match status" value="1"/>
</dbReference>